<dbReference type="EMBL" id="RRAZ01000021">
    <property type="protein sequence ID" value="RRH72818.1"/>
    <property type="molecule type" value="Genomic_DNA"/>
</dbReference>
<evidence type="ECO:0000259" key="1">
    <source>
        <dbReference type="Pfam" id="PF13737"/>
    </source>
</evidence>
<protein>
    <recommendedName>
        <fullName evidence="1">Transposase DDE domain-containing protein</fullName>
    </recommendedName>
</protein>
<gene>
    <name evidence="2" type="ORF">EG244_14220</name>
</gene>
<dbReference type="Pfam" id="PF13737">
    <property type="entry name" value="DDE_Tnp_1_5"/>
    <property type="match status" value="1"/>
</dbReference>
<dbReference type="OrthoDB" id="8451553at2"/>
<keyword evidence="3" id="KW-1185">Reference proteome</keyword>
<dbReference type="InterPro" id="IPR025668">
    <property type="entry name" value="Tnp_DDE_dom"/>
</dbReference>
<reference evidence="2 3" key="1">
    <citation type="submission" date="2018-11" db="EMBL/GenBank/DDBJ databases">
        <title>Gemmobacter sp. nov., YIM 102744-1 draft genome.</title>
        <authorList>
            <person name="Li G."/>
            <person name="Jiang Y."/>
        </authorList>
    </citation>
    <scope>NUCLEOTIDE SEQUENCE [LARGE SCALE GENOMIC DNA]</scope>
    <source>
        <strain evidence="2 3">YIM 102744-1</strain>
    </source>
</reference>
<dbReference type="Proteomes" id="UP000282125">
    <property type="component" value="Unassembled WGS sequence"/>
</dbReference>
<sequence length="76" mass="8304">MTCPPKPRDKTGNWPSCNQALKQRSSLTVCLDAGMAWEAQISGKRGRQQTRSDAAIQACLTLRVLLGCLCDRPRGS</sequence>
<name>A0A3P3DJL9_9RHOB</name>
<comment type="caution">
    <text evidence="2">The sequence shown here is derived from an EMBL/GenBank/DDBJ whole genome shotgun (WGS) entry which is preliminary data.</text>
</comment>
<dbReference type="AlphaFoldDB" id="A0A3P3DJL9"/>
<proteinExistence type="predicted"/>
<feature type="domain" description="Transposase DDE" evidence="1">
    <location>
        <begin position="22"/>
        <end position="67"/>
    </location>
</feature>
<organism evidence="2 3">
    <name type="scientific">Falsigemmobacter faecalis</name>
    <dbReference type="NCBI Taxonomy" id="2488730"/>
    <lineage>
        <taxon>Bacteria</taxon>
        <taxon>Pseudomonadati</taxon>
        <taxon>Pseudomonadota</taxon>
        <taxon>Alphaproteobacteria</taxon>
        <taxon>Rhodobacterales</taxon>
        <taxon>Paracoccaceae</taxon>
        <taxon>Falsigemmobacter</taxon>
    </lineage>
</organism>
<evidence type="ECO:0000313" key="2">
    <source>
        <dbReference type="EMBL" id="RRH72818.1"/>
    </source>
</evidence>
<evidence type="ECO:0000313" key="3">
    <source>
        <dbReference type="Proteomes" id="UP000282125"/>
    </source>
</evidence>
<accession>A0A3P3DJL9</accession>